<dbReference type="PATRIC" id="fig|1434119.4.peg.1614"/>
<sequence>MNKLSDDQRYDLGKILAIASLTCIGLSLNATAGIGVLTSIGANIVSDKIKNIYTKFPEHWLSRKGAQNPDIQQILNLATIKALEDLEKIYLDGVKDDDQLIQKNFEDLNKYMKNEFLVLVEKEAIKDDVKQYLSLDTENAAQQIGERIGKTNFLGAQHNDSFKIFFIKYYFSYFQLKFYELLDKNEVECNRAWRAFQKLLLEGMMSNLQSVQTNQTSIIENQDSIQNALKKLDDIKGLLQNSTDPREQNEPFDDVIKEIINNSHASLQNRIIELNKSSGIIIDKTIEIDDKLNEINKKIEANYYIYTTAIDHFSKLCESYDIKCESQDIKCKNVLVVGEVMLDHKMEASNAKYGIVQKHLLLKQGDGEVYMVFRDIKTLGGASDVAMAFSLLSNVSLIGVIGTDSEGDDLVNLCKYHNISFDPVRTPEVITTKKIYLHRLTEGRDLPVIRFDRENIKLMTNYCKDEEVQKNIIEKIKNIDNIDCIVIKDHQKGMITKELIEKIAAIASIKNIPLYVDPKYDWNIFEDVNIEAIIPNMKEAASGIFDMKTQEHEILERDNECKFKNYFEYANLANKYQNCKNIIIKASKKGAVIISEDAKVKARVIKPLLVEDELNTDVGCGDVFDAFVIIGMLNKLTLEESVLFANFVAGLKAKKALGEHISIENVKTELDQYSFKSYVSENIILIDQMLKNSRNRKAQPIPAK</sequence>
<dbReference type="GO" id="GO:0005829">
    <property type="term" value="C:cytosol"/>
    <property type="evidence" value="ECO:0007669"/>
    <property type="project" value="TreeGrafter"/>
</dbReference>
<dbReference type="SUPFAM" id="SSF53613">
    <property type="entry name" value="Ribokinase-like"/>
    <property type="match status" value="1"/>
</dbReference>
<dbReference type="HOGENOM" id="CLU_391623_0_0_2"/>
<dbReference type="GO" id="GO:0033785">
    <property type="term" value="F:heptose 7-phosphate kinase activity"/>
    <property type="evidence" value="ECO:0007669"/>
    <property type="project" value="TreeGrafter"/>
</dbReference>
<dbReference type="EC" id="2.7.-.-" evidence="3"/>
<dbReference type="Pfam" id="PF00294">
    <property type="entry name" value="PfkB"/>
    <property type="match status" value="1"/>
</dbReference>
<dbReference type="Gene3D" id="3.40.1190.20">
    <property type="match status" value="1"/>
</dbReference>
<evidence type="ECO:0000259" key="2">
    <source>
        <dbReference type="Pfam" id="PF00294"/>
    </source>
</evidence>
<dbReference type="InterPro" id="IPR029056">
    <property type="entry name" value="Ribokinase-like"/>
</dbReference>
<protein>
    <submittedName>
        <fullName evidence="3">ADP-heptose synthase</fullName>
        <ecNumber evidence="3">2.7.-.-</ecNumber>
    </submittedName>
</protein>
<accession>A0A0E3PC75</accession>
<evidence type="ECO:0000313" key="4">
    <source>
        <dbReference type="Proteomes" id="UP000033092"/>
    </source>
</evidence>
<dbReference type="InterPro" id="IPR011611">
    <property type="entry name" value="PfkB_dom"/>
</dbReference>
<dbReference type="EMBL" id="CP009507">
    <property type="protein sequence ID" value="AKB31958.1"/>
    <property type="molecule type" value="Genomic_DNA"/>
</dbReference>
<dbReference type="Proteomes" id="UP000033092">
    <property type="component" value="Chromosome"/>
</dbReference>
<dbReference type="PANTHER" id="PTHR46969:SF1">
    <property type="entry name" value="BIFUNCTIONAL PROTEIN HLDE"/>
    <property type="match status" value="1"/>
</dbReference>
<dbReference type="GeneID" id="41605278"/>
<reference evidence="3 4" key="1">
    <citation type="submission" date="2014-07" db="EMBL/GenBank/DDBJ databases">
        <title>Methanogenic archaea and the global carbon cycle.</title>
        <authorList>
            <person name="Henriksen J.R."/>
            <person name="Luke J."/>
            <person name="Reinhart S."/>
            <person name="Benedict M.N."/>
            <person name="Youngblut N.D."/>
            <person name="Metcalf M.E."/>
            <person name="Whitaker R.J."/>
            <person name="Metcalf W.W."/>
        </authorList>
    </citation>
    <scope>NUCLEOTIDE SEQUENCE [LARGE SCALE GENOMIC DNA]</scope>
    <source>
        <strain evidence="3 4">HI350</strain>
    </source>
</reference>
<dbReference type="PANTHER" id="PTHR46969">
    <property type="entry name" value="BIFUNCTIONAL PROTEIN HLDE"/>
    <property type="match status" value="1"/>
</dbReference>
<dbReference type="RefSeq" id="WP_148705097.1">
    <property type="nucleotide sequence ID" value="NZ_CP009507.1"/>
</dbReference>
<evidence type="ECO:0000313" key="3">
    <source>
        <dbReference type="EMBL" id="AKB31958.1"/>
    </source>
</evidence>
<keyword evidence="1" id="KW-0812">Transmembrane</keyword>
<dbReference type="GO" id="GO:0033786">
    <property type="term" value="F:heptose-1-phosphate adenylyltransferase activity"/>
    <property type="evidence" value="ECO:0007669"/>
    <property type="project" value="TreeGrafter"/>
</dbReference>
<keyword evidence="1" id="KW-1133">Transmembrane helix</keyword>
<dbReference type="KEGG" id="msz:MSSIH_1268"/>
<keyword evidence="1" id="KW-0472">Membrane</keyword>
<dbReference type="AlphaFoldDB" id="A0A0E3PC75"/>
<keyword evidence="3" id="KW-0808">Transferase</keyword>
<name>A0A0E3PC75_9EURY</name>
<evidence type="ECO:0000256" key="1">
    <source>
        <dbReference type="SAM" id="Phobius"/>
    </source>
</evidence>
<feature type="domain" description="Carbohydrate kinase PfkB" evidence="2">
    <location>
        <begin position="351"/>
        <end position="655"/>
    </location>
</feature>
<proteinExistence type="predicted"/>
<gene>
    <name evidence="3" type="ORF">MSSIH_1268</name>
</gene>
<feature type="transmembrane region" description="Helical" evidence="1">
    <location>
        <begin position="12"/>
        <end position="37"/>
    </location>
</feature>
<organism evidence="3 4">
    <name type="scientific">Methanosarcina siciliae HI350</name>
    <dbReference type="NCBI Taxonomy" id="1434119"/>
    <lineage>
        <taxon>Archaea</taxon>
        <taxon>Methanobacteriati</taxon>
        <taxon>Methanobacteriota</taxon>
        <taxon>Stenosarchaea group</taxon>
        <taxon>Methanomicrobia</taxon>
        <taxon>Methanosarcinales</taxon>
        <taxon>Methanosarcinaceae</taxon>
        <taxon>Methanosarcina</taxon>
    </lineage>
</organism>